<feature type="chain" id="PRO_5037823666" evidence="2">
    <location>
        <begin position="20"/>
        <end position="940"/>
    </location>
</feature>
<dbReference type="InterPro" id="IPR013783">
    <property type="entry name" value="Ig-like_fold"/>
</dbReference>
<keyword evidence="4" id="KW-1185">Reference proteome</keyword>
<organism evidence="4 5">
    <name type="scientific">Parascaris univalens</name>
    <name type="common">Nematode worm</name>
    <dbReference type="NCBI Taxonomy" id="6257"/>
    <lineage>
        <taxon>Eukaryota</taxon>
        <taxon>Metazoa</taxon>
        <taxon>Ecdysozoa</taxon>
        <taxon>Nematoda</taxon>
        <taxon>Chromadorea</taxon>
        <taxon>Rhabditida</taxon>
        <taxon>Spirurina</taxon>
        <taxon>Ascaridomorpha</taxon>
        <taxon>Ascaridoidea</taxon>
        <taxon>Ascarididae</taxon>
        <taxon>Parascaris</taxon>
    </lineage>
</organism>
<dbReference type="SMART" id="SM00060">
    <property type="entry name" value="FN3"/>
    <property type="match status" value="7"/>
</dbReference>
<feature type="domain" description="Fibronectin type-III" evidence="3">
    <location>
        <begin position="433"/>
        <end position="527"/>
    </location>
</feature>
<dbReference type="InterPro" id="IPR003961">
    <property type="entry name" value="FN3_dom"/>
</dbReference>
<evidence type="ECO:0000313" key="4">
    <source>
        <dbReference type="Proteomes" id="UP000887569"/>
    </source>
</evidence>
<feature type="signal peptide" evidence="2">
    <location>
        <begin position="1"/>
        <end position="19"/>
    </location>
</feature>
<dbReference type="Proteomes" id="UP000887569">
    <property type="component" value="Unplaced"/>
</dbReference>
<dbReference type="InterPro" id="IPR050991">
    <property type="entry name" value="ECM_Regulatory_Proteins"/>
</dbReference>
<dbReference type="Pfam" id="PF00041">
    <property type="entry name" value="fn3"/>
    <property type="match status" value="2"/>
</dbReference>
<feature type="domain" description="Fibronectin type-III" evidence="3">
    <location>
        <begin position="136"/>
        <end position="227"/>
    </location>
</feature>
<dbReference type="PROSITE" id="PS50853">
    <property type="entry name" value="FN3"/>
    <property type="match status" value="3"/>
</dbReference>
<name>A0A915B8K3_PARUN</name>
<dbReference type="PANTHER" id="PTHR46708">
    <property type="entry name" value="TENASCIN"/>
    <property type="match status" value="1"/>
</dbReference>
<feature type="domain" description="Fibronectin type-III" evidence="3">
    <location>
        <begin position="231"/>
        <end position="329"/>
    </location>
</feature>
<proteinExistence type="predicted"/>
<keyword evidence="1" id="KW-0677">Repeat</keyword>
<evidence type="ECO:0000256" key="2">
    <source>
        <dbReference type="SAM" id="SignalP"/>
    </source>
</evidence>
<evidence type="ECO:0000256" key="1">
    <source>
        <dbReference type="ARBA" id="ARBA00022737"/>
    </source>
</evidence>
<evidence type="ECO:0000259" key="3">
    <source>
        <dbReference type="PROSITE" id="PS50853"/>
    </source>
</evidence>
<dbReference type="AlphaFoldDB" id="A0A915B8K3"/>
<evidence type="ECO:0000313" key="5">
    <source>
        <dbReference type="WBParaSite" id="PgR030_g068_t07"/>
    </source>
</evidence>
<sequence length="940" mass="106094">VSAGLWALLVLLLISSIRGIRPEARVRRDTGGSQSLLTVEWEGIQTGDHPDDTVGGFAVEYRAEKDTQWHVHDGIIPYKGPNLQYRVQIPRLPTGIAYFVRIKVLGKNGKILVETPEIRARNEMVSIKCESDDLTAPRNVDITQTGQYSVAISWEPPECGSVGEYHIELSGVETQFDVHRQTVTHPSVSVTNLLPGTEYQVRVRAADRSRNLGPWNEHPIVAKTQGQAPEVSTDVETDYRTDTQLRIHWPHYEDERLQYYEVMAVEVNSEGRLVERARVAPVINSHAFGGLRPDTEYLIGVVAFVDHEPHFVYKHSAKTVNSPGTEWEEKPTIVKEGANHFLVRWNKPDVKEPIENFIVEYRLPNETEWRKYGDVPVDEDTNDYQMVVDRFDNMTFYSLRVMTVDDQQRLLTKTREVTVGSASVESCTGDAGIPQDVRVGFISESTVQYTWEKPHCDETYGPIDGYEYASWNVESDIQPEGASYVGRNAVALNDLEPDSRYAFRVRSRSGHGHSPWSDVVHATTKPHSGVIATGGRESLTAHNNMPNAPLRRYKRQDKALITDDRNIYQLRIVLAPPRSYLVWTPLQEHINEVTKFKLSYKKSASDDWIRIVEPPDFFHCPEGVADEEDYCYDLSQLSFGVQYTADLVYQLHSGEWSSHGSPLFFILVEAANRARPSLGIEQPHIEQRGSRTILYWVVGGDASNVIAYQIDLRSESDRDWSQYGGFVTHTPSERQFHQELSGLRTNGRYFARVLALDRSRHTIAISPVASFTVRCQVPSAAPQDVRLEDVVDGVLLKWTYSNHESPECMPYFLITGYQNGVAFTQKVDGRVREYRFENPVGGEWQAELRAGNTAGTGPASLVVKLQTEQQVNTVNVRVRVHRSICDPRTDFWCRAPGQSSEYSASRQLGEALISTPRVTARGGDLSVEWNSEGNGRGVFG</sequence>
<keyword evidence="2" id="KW-0732">Signal</keyword>
<accession>A0A915B8K3</accession>
<dbReference type="PANTHER" id="PTHR46708:SF2">
    <property type="entry name" value="FIBRONECTIN TYPE-III DOMAIN-CONTAINING PROTEIN"/>
    <property type="match status" value="1"/>
</dbReference>
<dbReference type="CDD" id="cd00063">
    <property type="entry name" value="FN3"/>
    <property type="match status" value="4"/>
</dbReference>
<dbReference type="InterPro" id="IPR036116">
    <property type="entry name" value="FN3_sf"/>
</dbReference>
<dbReference type="Gene3D" id="2.60.40.10">
    <property type="entry name" value="Immunoglobulins"/>
    <property type="match status" value="4"/>
</dbReference>
<protein>
    <submittedName>
        <fullName evidence="5">Fibronectin type-III domain-containing protein</fullName>
    </submittedName>
</protein>
<reference evidence="5" key="1">
    <citation type="submission" date="2022-11" db="UniProtKB">
        <authorList>
            <consortium name="WormBaseParasite"/>
        </authorList>
    </citation>
    <scope>IDENTIFICATION</scope>
</reference>
<dbReference type="SUPFAM" id="SSF49265">
    <property type="entry name" value="Fibronectin type III"/>
    <property type="match status" value="3"/>
</dbReference>
<dbReference type="WBParaSite" id="PgR030_g068_t07">
    <property type="protein sequence ID" value="PgR030_g068_t07"/>
    <property type="gene ID" value="PgR030_g068"/>
</dbReference>